<protein>
    <recommendedName>
        <fullName evidence="4">3-oxoacyl-ACP synthase</fullName>
    </recommendedName>
</protein>
<feature type="coiled-coil region" evidence="1">
    <location>
        <begin position="4"/>
        <end position="31"/>
    </location>
</feature>
<gene>
    <name evidence="2" type="ORF">EG242_10380</name>
</gene>
<evidence type="ECO:0008006" key="4">
    <source>
        <dbReference type="Google" id="ProtNLM"/>
    </source>
</evidence>
<evidence type="ECO:0000256" key="1">
    <source>
        <dbReference type="SAM" id="Coils"/>
    </source>
</evidence>
<reference evidence="2 3" key="1">
    <citation type="submission" date="2018-11" db="EMBL/GenBank/DDBJ databases">
        <title>Flavobacterium sp. nov., YIM 102796 draft genome.</title>
        <authorList>
            <person name="Li G."/>
            <person name="Jiang Y."/>
        </authorList>
    </citation>
    <scope>NUCLEOTIDE SEQUENCE [LARGE SCALE GENOMIC DNA]</scope>
    <source>
        <strain evidence="2 3">YIM 102796</strain>
    </source>
</reference>
<keyword evidence="3" id="KW-1185">Reference proteome</keyword>
<organism evidence="2 3">
    <name type="scientific">Paenimyroides viscosum</name>
    <dbReference type="NCBI Taxonomy" id="2488729"/>
    <lineage>
        <taxon>Bacteria</taxon>
        <taxon>Pseudomonadati</taxon>
        <taxon>Bacteroidota</taxon>
        <taxon>Flavobacteriia</taxon>
        <taxon>Flavobacteriales</taxon>
        <taxon>Flavobacteriaceae</taxon>
        <taxon>Paenimyroides</taxon>
    </lineage>
</organism>
<dbReference type="AlphaFoldDB" id="A0A3P1AWH1"/>
<accession>A0A3P1AWH1</accession>
<proteinExistence type="predicted"/>
<evidence type="ECO:0000313" key="2">
    <source>
        <dbReference type="EMBL" id="RRA93294.1"/>
    </source>
</evidence>
<comment type="caution">
    <text evidence="2">The sequence shown here is derived from an EMBL/GenBank/DDBJ whole genome shotgun (WGS) entry which is preliminary data.</text>
</comment>
<dbReference type="Proteomes" id="UP000268372">
    <property type="component" value="Unassembled WGS sequence"/>
</dbReference>
<dbReference type="OrthoDB" id="667380at2"/>
<keyword evidence="1" id="KW-0175">Coiled coil</keyword>
<sequence>MNRKELKQLVLNVLNNQIEAIQKQISSLSEDAQNDAKSSAGDKHETGLAMMHLEQEKLNAKLIELLDMQQIALKLSENKTIEKVVLGSIVKTNKAVFYLSVPMQPVNYKNTQVFCVSVHAPLIQHLLNKEIGHQVTFNNIPYKILEIY</sequence>
<dbReference type="RefSeq" id="WP_124899815.1">
    <property type="nucleotide sequence ID" value="NZ_RQTJ01000023.1"/>
</dbReference>
<evidence type="ECO:0000313" key="3">
    <source>
        <dbReference type="Proteomes" id="UP000268372"/>
    </source>
</evidence>
<name>A0A3P1AWH1_9FLAO</name>
<dbReference type="EMBL" id="RQTJ01000023">
    <property type="protein sequence ID" value="RRA93294.1"/>
    <property type="molecule type" value="Genomic_DNA"/>
</dbReference>